<evidence type="ECO:0000313" key="2">
    <source>
        <dbReference type="EMBL" id="GGP85781.1"/>
    </source>
</evidence>
<protein>
    <submittedName>
        <fullName evidence="2">Uncharacterized protein</fullName>
    </submittedName>
</protein>
<proteinExistence type="predicted"/>
<evidence type="ECO:0000256" key="1">
    <source>
        <dbReference type="SAM" id="MobiDB-lite"/>
    </source>
</evidence>
<reference evidence="3" key="1">
    <citation type="journal article" date="2019" name="Int. J. Syst. Evol. Microbiol.">
        <title>The Global Catalogue of Microorganisms (GCM) 10K type strain sequencing project: providing services to taxonomists for standard genome sequencing and annotation.</title>
        <authorList>
            <consortium name="The Broad Institute Genomics Platform"/>
            <consortium name="The Broad Institute Genome Sequencing Center for Infectious Disease"/>
            <person name="Wu L."/>
            <person name="Ma J."/>
        </authorList>
    </citation>
    <scope>NUCLEOTIDE SEQUENCE [LARGE SCALE GENOMIC DNA]</scope>
    <source>
        <strain evidence="3">JCM 3115</strain>
    </source>
</reference>
<comment type="caution">
    <text evidence="2">The sequence shown here is derived from an EMBL/GenBank/DDBJ whole genome shotgun (WGS) entry which is preliminary data.</text>
</comment>
<dbReference type="EMBL" id="BMQJ01000002">
    <property type="protein sequence ID" value="GGP85781.1"/>
    <property type="molecule type" value="Genomic_DNA"/>
</dbReference>
<organism evidence="2 3">
    <name type="scientific">Streptosporangium pseudovulgare</name>
    <dbReference type="NCBI Taxonomy" id="35765"/>
    <lineage>
        <taxon>Bacteria</taxon>
        <taxon>Bacillati</taxon>
        <taxon>Actinomycetota</taxon>
        <taxon>Actinomycetes</taxon>
        <taxon>Streptosporangiales</taxon>
        <taxon>Streptosporangiaceae</taxon>
        <taxon>Streptosporangium</taxon>
    </lineage>
</organism>
<sequence>MGTGQAPSESYGMKQDDKEELPQRLLGDLPRRADAPAGDGTLRDSSTADLPRPPTRRIGRTELPATRILSGEHPGQRTRLVTGGEAAAVRREGSRAREVRTTRWPG</sequence>
<evidence type="ECO:0000313" key="3">
    <source>
        <dbReference type="Proteomes" id="UP000611554"/>
    </source>
</evidence>
<gene>
    <name evidence="2" type="ORF">GCM10010140_13940</name>
</gene>
<keyword evidence="3" id="KW-1185">Reference proteome</keyword>
<feature type="region of interest" description="Disordered" evidence="1">
    <location>
        <begin position="1"/>
        <end position="106"/>
    </location>
</feature>
<feature type="compositionally biased region" description="Basic and acidic residues" evidence="1">
    <location>
        <begin position="88"/>
        <end position="106"/>
    </location>
</feature>
<name>A0ABQ2QMD6_9ACTN</name>
<dbReference type="Proteomes" id="UP000611554">
    <property type="component" value="Unassembled WGS sequence"/>
</dbReference>
<accession>A0ABQ2QMD6</accession>